<proteinExistence type="predicted"/>
<protein>
    <submittedName>
        <fullName evidence="1">Uncharacterized protein</fullName>
    </submittedName>
</protein>
<name>A0A6C0GKG6_9BACT</name>
<dbReference type="RefSeq" id="WP_162444181.1">
    <property type="nucleotide sequence ID" value="NZ_CP048222.1"/>
</dbReference>
<dbReference type="KEGG" id="rhoz:GXP67_16695"/>
<evidence type="ECO:0000313" key="2">
    <source>
        <dbReference type="Proteomes" id="UP000480178"/>
    </source>
</evidence>
<dbReference type="Proteomes" id="UP000480178">
    <property type="component" value="Chromosome"/>
</dbReference>
<reference evidence="1 2" key="1">
    <citation type="submission" date="2020-01" db="EMBL/GenBank/DDBJ databases">
        <authorList>
            <person name="Kim M.K."/>
        </authorList>
    </citation>
    <scope>NUCLEOTIDE SEQUENCE [LARGE SCALE GENOMIC DNA]</scope>
    <source>
        <strain evidence="1 2">172606-1</strain>
    </source>
</reference>
<dbReference type="EMBL" id="CP048222">
    <property type="protein sequence ID" value="QHT68163.1"/>
    <property type="molecule type" value="Genomic_DNA"/>
</dbReference>
<sequence length="142" mass="16340">MKKIMKTSLAALIQTNPNGRIALLPVRKQMLAKDLLPDEKILNLLRITLSRRLGAIISLTIRTNQLKGLKDKQMNLILNQELIKTTLIIIKANLGKRNLHLQTKSPMLFALLQEVKRELNQMKHLERELELQPQTLLHSVKE</sequence>
<organism evidence="1 2">
    <name type="scientific">Rhodocytophaga rosea</name>
    <dbReference type="NCBI Taxonomy" id="2704465"/>
    <lineage>
        <taxon>Bacteria</taxon>
        <taxon>Pseudomonadati</taxon>
        <taxon>Bacteroidota</taxon>
        <taxon>Cytophagia</taxon>
        <taxon>Cytophagales</taxon>
        <taxon>Rhodocytophagaceae</taxon>
        <taxon>Rhodocytophaga</taxon>
    </lineage>
</organism>
<evidence type="ECO:0000313" key="1">
    <source>
        <dbReference type="EMBL" id="QHT68163.1"/>
    </source>
</evidence>
<accession>A0A6C0GKG6</accession>
<keyword evidence="2" id="KW-1185">Reference proteome</keyword>
<dbReference type="AlphaFoldDB" id="A0A6C0GKG6"/>
<gene>
    <name evidence="1" type="ORF">GXP67_16695</name>
</gene>